<sequence length="868" mass="94679">MLDPAGAARVILTPDQRLRVFVSSTLAELAAERQAVREAVVGLRLQPIMFEAGARPHPPREVYRSYLAQSQIFVAIYDESYGWVAPDMTISGLDDEYRLAAGMPRLIYVKEPAPGRDPRLGALLDSIRRAGDVTYRRFESAEELRGLVEQDIAVLLSERFQRTGRPAAPESGAERPGDERLPVPRTLLLGREDELEELSALVREEQVPMVTLAGPGGVGKTRLAAAVAERVAEDFPDGVRYVDLSAATGLDAVGEAFARSLRLRTSGGVRSLDDTASFLRAKRMLLVVDNCEQVSGIAPHLATLLRAAPGVTALTTSRAPLRLTAERVFTVHPLRTAPRTARADSAALAERFSAVQLFVDRARAADRRFMLTDANAGPILEITRRLNGVPLAIELAAARVPILPPAAIAARLDDQLSLLTGGPRDRPARQRTLRDTLAWSYDLLPPDAQRLFAWIGAFAGGFDLAAVDAVGGAEVDVLGALESLVDAALVDRDDDGEPARFRVIDSVRDFAQERLDARADRDEVRGRHAEHYRSVAAAAEPYLNTSASPDWLRRLDREHGNLDAAMNWFLDQRRPADAFRIAWSIWPLWWRRGYLDEGVRYMRRILAEPDLLTPAVRARALVSDSAMALVSRQPEHARAGFEEARVLAHAEGDKIAEARALGPLASFAAQRGDFDRARELLRQAYDLAVRTDEHWLVSLFHSRLGTVALRTGDLDTAALHLAEAQRISSRVGDDLGLVVARYTAAVVGVARSDVAGAHASLRAGLASAADSGDLASVGLFLAALADLESARGRYVRSVRLAAAAGTFQTPSSMLWMEGYVPPWPSTGLDHETLRGHLGGDGFDRAWREGERLGLRGAVEEADREDALR</sequence>
<feature type="domain" description="NB-ARC" evidence="2">
    <location>
        <begin position="198"/>
        <end position="290"/>
    </location>
</feature>
<dbReference type="InterPro" id="IPR025139">
    <property type="entry name" value="DUF4062"/>
</dbReference>
<dbReference type="PANTHER" id="PTHR47691:SF3">
    <property type="entry name" value="HTH-TYPE TRANSCRIPTIONAL REGULATOR RV0890C-RELATED"/>
    <property type="match status" value="1"/>
</dbReference>
<evidence type="ECO:0000259" key="2">
    <source>
        <dbReference type="Pfam" id="PF00931"/>
    </source>
</evidence>
<protein>
    <recommendedName>
        <fullName evidence="6">ATPase</fullName>
    </recommendedName>
</protein>
<dbReference type="Pfam" id="PF13271">
    <property type="entry name" value="DUF4062"/>
    <property type="match status" value="1"/>
</dbReference>
<dbReference type="PANTHER" id="PTHR47691">
    <property type="entry name" value="REGULATOR-RELATED"/>
    <property type="match status" value="1"/>
</dbReference>
<evidence type="ECO:0000313" key="4">
    <source>
        <dbReference type="EMBL" id="GIF55263.1"/>
    </source>
</evidence>
<evidence type="ECO:0000313" key="5">
    <source>
        <dbReference type="Proteomes" id="UP000624325"/>
    </source>
</evidence>
<dbReference type="RefSeq" id="WP_203701049.1">
    <property type="nucleotide sequence ID" value="NZ_BONC01000006.1"/>
</dbReference>
<feature type="domain" description="DUF4062" evidence="3">
    <location>
        <begin position="19"/>
        <end position="100"/>
    </location>
</feature>
<proteinExistence type="predicted"/>
<accession>A0ABQ4BXM5</accession>
<dbReference type="InterPro" id="IPR027417">
    <property type="entry name" value="P-loop_NTPase"/>
</dbReference>
<organism evidence="4 5">
    <name type="scientific">Asanoa iriomotensis</name>
    <dbReference type="NCBI Taxonomy" id="234613"/>
    <lineage>
        <taxon>Bacteria</taxon>
        <taxon>Bacillati</taxon>
        <taxon>Actinomycetota</taxon>
        <taxon>Actinomycetes</taxon>
        <taxon>Micromonosporales</taxon>
        <taxon>Micromonosporaceae</taxon>
        <taxon>Asanoa</taxon>
    </lineage>
</organism>
<keyword evidence="5" id="KW-1185">Reference proteome</keyword>
<reference evidence="4 5" key="1">
    <citation type="submission" date="2021-01" db="EMBL/GenBank/DDBJ databases">
        <title>Whole genome shotgun sequence of Asanoa iriomotensis NBRC 100142.</title>
        <authorList>
            <person name="Komaki H."/>
            <person name="Tamura T."/>
        </authorList>
    </citation>
    <scope>NUCLEOTIDE SEQUENCE [LARGE SCALE GENOMIC DNA]</scope>
    <source>
        <strain evidence="4 5">NBRC 100142</strain>
    </source>
</reference>
<name>A0ABQ4BXM5_9ACTN</name>
<evidence type="ECO:0000256" key="1">
    <source>
        <dbReference type="SAM" id="MobiDB-lite"/>
    </source>
</evidence>
<dbReference type="EMBL" id="BONC01000006">
    <property type="protein sequence ID" value="GIF55263.1"/>
    <property type="molecule type" value="Genomic_DNA"/>
</dbReference>
<dbReference type="Proteomes" id="UP000624325">
    <property type="component" value="Unassembled WGS sequence"/>
</dbReference>
<dbReference type="PRINTS" id="PR00364">
    <property type="entry name" value="DISEASERSIST"/>
</dbReference>
<dbReference type="Gene3D" id="3.40.50.300">
    <property type="entry name" value="P-loop containing nucleotide triphosphate hydrolases"/>
    <property type="match status" value="1"/>
</dbReference>
<evidence type="ECO:0000259" key="3">
    <source>
        <dbReference type="Pfam" id="PF13271"/>
    </source>
</evidence>
<dbReference type="Pfam" id="PF00931">
    <property type="entry name" value="NB-ARC"/>
    <property type="match status" value="1"/>
</dbReference>
<feature type="compositionally biased region" description="Basic and acidic residues" evidence="1">
    <location>
        <begin position="172"/>
        <end position="182"/>
    </location>
</feature>
<evidence type="ECO:0008006" key="6">
    <source>
        <dbReference type="Google" id="ProtNLM"/>
    </source>
</evidence>
<feature type="region of interest" description="Disordered" evidence="1">
    <location>
        <begin position="163"/>
        <end position="182"/>
    </location>
</feature>
<comment type="caution">
    <text evidence="4">The sequence shown here is derived from an EMBL/GenBank/DDBJ whole genome shotgun (WGS) entry which is preliminary data.</text>
</comment>
<dbReference type="SUPFAM" id="SSF48452">
    <property type="entry name" value="TPR-like"/>
    <property type="match status" value="2"/>
</dbReference>
<dbReference type="SUPFAM" id="SSF52540">
    <property type="entry name" value="P-loop containing nucleoside triphosphate hydrolases"/>
    <property type="match status" value="1"/>
</dbReference>
<dbReference type="InterPro" id="IPR011990">
    <property type="entry name" value="TPR-like_helical_dom_sf"/>
</dbReference>
<dbReference type="InterPro" id="IPR002182">
    <property type="entry name" value="NB-ARC"/>
</dbReference>
<gene>
    <name evidence="4" type="ORF">Air01nite_13580</name>
</gene>
<dbReference type="Gene3D" id="1.25.40.10">
    <property type="entry name" value="Tetratricopeptide repeat domain"/>
    <property type="match status" value="1"/>
</dbReference>